<sequence>MRLAAALLVLATPALAEVQPDAIAAPRPVRHLSDYGFFDDLAAGTPAPGVVPYVISAPLFTDYADKDRFLYTPAPVDPGTGGLLDLPVGSALIKTFRYDDHRVETRVLLHQASGWKAWPYVWNADGTDAELRLAGADMTIDTGHGPAAYHVPNANQCKACHIGADKQITPIGPKLRNLNTGDQLDRLAAAHVLTSVPADAPAVPDYTDTAVPLDVRARAWLDANCGHCHAPGHPADTSGLYLTWDEADPLRLGVMKRPVAAGRGSGNLEYDIVPGDPDASILLYRLTSTDPGVMMPELGRSMVPEEGAALIRDWIASLKE</sequence>
<dbReference type="KEGG" id="nsm:JO391_13260"/>
<evidence type="ECO:0000256" key="3">
    <source>
        <dbReference type="ARBA" id="ARBA00023004"/>
    </source>
</evidence>
<proteinExistence type="predicted"/>
<dbReference type="InterPro" id="IPR036280">
    <property type="entry name" value="Multihaem_cyt_sf"/>
</dbReference>
<evidence type="ECO:0000256" key="4">
    <source>
        <dbReference type="PROSITE-ProRule" id="PRU00433"/>
    </source>
</evidence>
<feature type="chain" id="PRO_5034953523" description="Cytochrome c domain-containing protein" evidence="5">
    <location>
        <begin position="17"/>
        <end position="320"/>
    </location>
</feature>
<dbReference type="SUPFAM" id="SSF48695">
    <property type="entry name" value="Multiheme cytochromes"/>
    <property type="match status" value="1"/>
</dbReference>
<organism evidence="7 8">
    <name type="scientific">Neotabrizicola shimadae</name>
    <dbReference type="NCBI Taxonomy" id="2807096"/>
    <lineage>
        <taxon>Bacteria</taxon>
        <taxon>Pseudomonadati</taxon>
        <taxon>Pseudomonadota</taxon>
        <taxon>Alphaproteobacteria</taxon>
        <taxon>Rhodobacterales</taxon>
        <taxon>Paracoccaceae</taxon>
        <taxon>Neotabrizicola</taxon>
    </lineage>
</organism>
<dbReference type="GO" id="GO:0009055">
    <property type="term" value="F:electron transfer activity"/>
    <property type="evidence" value="ECO:0007669"/>
    <property type="project" value="InterPro"/>
</dbReference>
<dbReference type="GO" id="GO:0020037">
    <property type="term" value="F:heme binding"/>
    <property type="evidence" value="ECO:0007669"/>
    <property type="project" value="InterPro"/>
</dbReference>
<dbReference type="Proteomes" id="UP000826300">
    <property type="component" value="Chromosome"/>
</dbReference>
<evidence type="ECO:0000259" key="6">
    <source>
        <dbReference type="PROSITE" id="PS51007"/>
    </source>
</evidence>
<dbReference type="EMBL" id="CP069370">
    <property type="protein sequence ID" value="QYZ68733.1"/>
    <property type="molecule type" value="Genomic_DNA"/>
</dbReference>
<keyword evidence="2 4" id="KW-0479">Metal-binding</keyword>
<feature type="signal peptide" evidence="5">
    <location>
        <begin position="1"/>
        <end position="16"/>
    </location>
</feature>
<evidence type="ECO:0000256" key="2">
    <source>
        <dbReference type="ARBA" id="ARBA00022723"/>
    </source>
</evidence>
<name>A0A8G0ZRG9_9RHOB</name>
<dbReference type="NCBIfam" id="TIGR03806">
    <property type="entry name" value="chp_HNE_0200"/>
    <property type="match status" value="1"/>
</dbReference>
<evidence type="ECO:0000256" key="5">
    <source>
        <dbReference type="SAM" id="SignalP"/>
    </source>
</evidence>
<reference evidence="7" key="1">
    <citation type="submission" date="2021-02" db="EMBL/GenBank/DDBJ databases">
        <title>Rhodobacter shimadae sp. nov., an aerobic anoxygenic phototrophic bacterium isolated from a hot spring.</title>
        <authorList>
            <person name="Muramatsu S."/>
            <person name="Haruta S."/>
            <person name="Hirose S."/>
            <person name="Hanada S."/>
        </authorList>
    </citation>
    <scope>NUCLEOTIDE SEQUENCE</scope>
    <source>
        <strain evidence="7">N10</strain>
    </source>
</reference>
<feature type="domain" description="Cytochrome c" evidence="6">
    <location>
        <begin position="140"/>
        <end position="319"/>
    </location>
</feature>
<keyword evidence="5" id="KW-0732">Signal</keyword>
<dbReference type="PROSITE" id="PS51007">
    <property type="entry name" value="CYTC"/>
    <property type="match status" value="1"/>
</dbReference>
<protein>
    <recommendedName>
        <fullName evidence="6">Cytochrome c domain-containing protein</fullName>
    </recommendedName>
</protein>
<dbReference type="RefSeq" id="WP_220660956.1">
    <property type="nucleotide sequence ID" value="NZ_CP069370.1"/>
</dbReference>
<keyword evidence="3 4" id="KW-0408">Iron</keyword>
<dbReference type="SUPFAM" id="SSF46626">
    <property type="entry name" value="Cytochrome c"/>
    <property type="match status" value="1"/>
</dbReference>
<evidence type="ECO:0000313" key="7">
    <source>
        <dbReference type="EMBL" id="QYZ68733.1"/>
    </source>
</evidence>
<gene>
    <name evidence="7" type="ORF">JO391_13260</name>
</gene>
<keyword evidence="1 4" id="KW-0349">Heme</keyword>
<evidence type="ECO:0000313" key="8">
    <source>
        <dbReference type="Proteomes" id="UP000826300"/>
    </source>
</evidence>
<dbReference type="GO" id="GO:0046872">
    <property type="term" value="F:metal ion binding"/>
    <property type="evidence" value="ECO:0007669"/>
    <property type="project" value="UniProtKB-KW"/>
</dbReference>
<keyword evidence="8" id="KW-1185">Reference proteome</keyword>
<dbReference type="InterPro" id="IPR036909">
    <property type="entry name" value="Cyt_c-like_dom_sf"/>
</dbReference>
<dbReference type="InterPro" id="IPR022269">
    <property type="entry name" value="SO_2930-like_C"/>
</dbReference>
<evidence type="ECO:0000256" key="1">
    <source>
        <dbReference type="ARBA" id="ARBA00022617"/>
    </source>
</evidence>
<accession>A0A8G0ZRG9</accession>
<dbReference type="AlphaFoldDB" id="A0A8G0ZRG9"/>
<dbReference type="InterPro" id="IPR009056">
    <property type="entry name" value="Cyt_c-like_dom"/>
</dbReference>